<feature type="domain" description="Rv2993c-like N-terminal" evidence="4">
    <location>
        <begin position="1"/>
        <end position="52"/>
    </location>
</feature>
<dbReference type="InterPro" id="IPR011234">
    <property type="entry name" value="Fumarylacetoacetase-like_C"/>
</dbReference>
<dbReference type="Proteomes" id="UP001527099">
    <property type="component" value="Unassembled WGS sequence"/>
</dbReference>
<dbReference type="Gene3D" id="2.30.30.370">
    <property type="entry name" value="FAH"/>
    <property type="match status" value="1"/>
</dbReference>
<keyword evidence="5" id="KW-0378">Hydrolase</keyword>
<comment type="similarity">
    <text evidence="1">Belongs to the FAH family.</text>
</comment>
<dbReference type="Gene3D" id="3.90.850.10">
    <property type="entry name" value="Fumarylacetoacetase-like, C-terminal domain"/>
    <property type="match status" value="1"/>
</dbReference>
<sequence length="254" mass="28042">MKLARFTLTDDSVIRSGIVKDKVIQEFTGDLFATLTLTGKTFPLENVRFLAPLMPRHIIGIGKNFVGESVEKPTVPEMPILFFKPLNTVIGPGDKVLLPHGTEEIKFESELAVIIGKTAKNIEPGQVNEIIFGYTVANDFGVSHYFHPEGHWTIGKAFDTFCPLGPVIETEFDYRSARIQATVNDLVKQDSLIERIITPIDVMISYISKFMTLMQGDVILTGTPAGADMVRDGDIVDCYIEGIGHLRNIVSASN</sequence>
<keyword evidence="6" id="KW-1185">Reference proteome</keyword>
<dbReference type="Pfam" id="PF01557">
    <property type="entry name" value="FAA_hydrolase"/>
    <property type="match status" value="1"/>
</dbReference>
<evidence type="ECO:0000256" key="1">
    <source>
        <dbReference type="ARBA" id="ARBA00010211"/>
    </source>
</evidence>
<comment type="caution">
    <text evidence="5">The sequence shown here is derived from an EMBL/GenBank/DDBJ whole genome shotgun (WGS) entry which is preliminary data.</text>
</comment>
<dbReference type="PANTHER" id="PTHR11820:SF7">
    <property type="entry name" value="ACYLPYRUVASE FAHD1, MITOCHONDRIAL"/>
    <property type="match status" value="1"/>
</dbReference>
<evidence type="ECO:0000313" key="6">
    <source>
        <dbReference type="Proteomes" id="UP001527099"/>
    </source>
</evidence>
<evidence type="ECO:0000256" key="2">
    <source>
        <dbReference type="ARBA" id="ARBA00022723"/>
    </source>
</evidence>
<gene>
    <name evidence="5" type="ORF">M5X19_35795</name>
</gene>
<dbReference type="RefSeq" id="WP_268618650.1">
    <property type="nucleotide sequence ID" value="NZ_JAMDMX010000210.1"/>
</dbReference>
<accession>A0ABT4GPL5</accession>
<proteinExistence type="inferred from homology"/>
<evidence type="ECO:0000313" key="5">
    <source>
        <dbReference type="EMBL" id="MCY9698165.1"/>
    </source>
</evidence>
<dbReference type="InterPro" id="IPR036663">
    <property type="entry name" value="Fumarylacetoacetase_C_sf"/>
</dbReference>
<dbReference type="InterPro" id="IPR018833">
    <property type="entry name" value="Rv2993c-like_N"/>
</dbReference>
<reference evidence="5 6" key="1">
    <citation type="submission" date="2022-05" db="EMBL/GenBank/DDBJ databases">
        <title>Genome Sequencing of Bee-Associated Microbes.</title>
        <authorList>
            <person name="Dunlap C."/>
        </authorList>
    </citation>
    <scope>NUCLEOTIDE SEQUENCE [LARGE SCALE GENOMIC DNA]</scope>
    <source>
        <strain evidence="5 6">NRRL B-14421</strain>
    </source>
</reference>
<dbReference type="GO" id="GO:0016787">
    <property type="term" value="F:hydrolase activity"/>
    <property type="evidence" value="ECO:0007669"/>
    <property type="project" value="UniProtKB-KW"/>
</dbReference>
<dbReference type="SUPFAM" id="SSF56529">
    <property type="entry name" value="FAH"/>
    <property type="match status" value="1"/>
</dbReference>
<evidence type="ECO:0000259" key="3">
    <source>
        <dbReference type="Pfam" id="PF01557"/>
    </source>
</evidence>
<keyword evidence="2" id="KW-0479">Metal-binding</keyword>
<dbReference type="Pfam" id="PF10370">
    <property type="entry name" value="Rv2993c-like_N"/>
    <property type="match status" value="1"/>
</dbReference>
<name>A0ABT4GPL5_9BACL</name>
<evidence type="ECO:0000259" key="4">
    <source>
        <dbReference type="Pfam" id="PF10370"/>
    </source>
</evidence>
<organism evidence="5 6">
    <name type="scientific">Paenibacillus alginolyticus</name>
    <dbReference type="NCBI Taxonomy" id="59839"/>
    <lineage>
        <taxon>Bacteria</taxon>
        <taxon>Bacillati</taxon>
        <taxon>Bacillota</taxon>
        <taxon>Bacilli</taxon>
        <taxon>Bacillales</taxon>
        <taxon>Paenibacillaceae</taxon>
        <taxon>Paenibacillus</taxon>
    </lineage>
</organism>
<dbReference type="PANTHER" id="PTHR11820">
    <property type="entry name" value="ACYLPYRUVASE"/>
    <property type="match status" value="1"/>
</dbReference>
<feature type="domain" description="Fumarylacetoacetase-like C-terminal" evidence="3">
    <location>
        <begin position="58"/>
        <end position="250"/>
    </location>
</feature>
<dbReference type="EMBL" id="JAMDMX010000210">
    <property type="protein sequence ID" value="MCY9698165.1"/>
    <property type="molecule type" value="Genomic_DNA"/>
</dbReference>
<protein>
    <submittedName>
        <fullName evidence="5">Fumarylacetoacetate hydrolase family protein</fullName>
    </submittedName>
</protein>